<dbReference type="GeneID" id="5719846"/>
<feature type="compositionally biased region" description="Polar residues" evidence="2">
    <location>
        <begin position="260"/>
        <end position="271"/>
    </location>
</feature>
<dbReference type="PANTHER" id="PTHR23159">
    <property type="entry name" value="CENTROSOMAL PROTEIN 2"/>
    <property type="match status" value="1"/>
</dbReference>
<dbReference type="PANTHER" id="PTHR23159:SF31">
    <property type="entry name" value="CENTROSOME-ASSOCIATED PROTEIN CEP250 ISOFORM X1"/>
    <property type="match status" value="1"/>
</dbReference>
<feature type="coiled-coil region" evidence="1">
    <location>
        <begin position="1318"/>
        <end position="1352"/>
    </location>
</feature>
<feature type="coiled-coil region" evidence="1">
    <location>
        <begin position="607"/>
        <end position="701"/>
    </location>
</feature>
<dbReference type="Gramene" id="PNW80198">
    <property type="protein sequence ID" value="PNW80198"/>
    <property type="gene ID" value="CHLRE_08g382150v5"/>
</dbReference>
<feature type="coiled-coil region" evidence="1">
    <location>
        <begin position="185"/>
        <end position="212"/>
    </location>
</feature>
<dbReference type="Proteomes" id="UP000006906">
    <property type="component" value="Chromosome 8"/>
</dbReference>
<keyword evidence="1" id="KW-0175">Coiled coil</keyword>
<feature type="compositionally biased region" description="Gly residues" evidence="2">
    <location>
        <begin position="242"/>
        <end position="252"/>
    </location>
</feature>
<keyword evidence="4" id="KW-1185">Reference proteome</keyword>
<dbReference type="OrthoDB" id="546320at2759"/>
<feature type="compositionally biased region" description="Gly residues" evidence="2">
    <location>
        <begin position="1540"/>
        <end position="1550"/>
    </location>
</feature>
<feature type="region of interest" description="Disordered" evidence="2">
    <location>
        <begin position="1509"/>
        <end position="1571"/>
    </location>
</feature>
<feature type="coiled-coil region" evidence="1">
    <location>
        <begin position="31"/>
        <end position="86"/>
    </location>
</feature>
<dbReference type="OMA" id="KASCHAT"/>
<gene>
    <name evidence="3" type="ORF">CHLRE_08g382150v5</name>
</gene>
<evidence type="ECO:0000313" key="3">
    <source>
        <dbReference type="EMBL" id="PNW80198.1"/>
    </source>
</evidence>
<evidence type="ECO:0000256" key="2">
    <source>
        <dbReference type="SAM" id="MobiDB-lite"/>
    </source>
</evidence>
<feature type="compositionally biased region" description="Low complexity" evidence="2">
    <location>
        <begin position="978"/>
        <end position="995"/>
    </location>
</feature>
<dbReference type="KEGG" id="cre:CHLRE_08g382150v5"/>
<evidence type="ECO:0000313" key="4">
    <source>
        <dbReference type="Proteomes" id="UP000006906"/>
    </source>
</evidence>
<feature type="compositionally biased region" description="Low complexity" evidence="2">
    <location>
        <begin position="1176"/>
        <end position="1187"/>
    </location>
</feature>
<feature type="region of interest" description="Disordered" evidence="2">
    <location>
        <begin position="1154"/>
        <end position="1189"/>
    </location>
</feature>
<feature type="coiled-coil region" evidence="1">
    <location>
        <begin position="306"/>
        <end position="387"/>
    </location>
</feature>
<feature type="coiled-coil region" evidence="1">
    <location>
        <begin position="1462"/>
        <end position="1499"/>
    </location>
</feature>
<organism evidence="3 4">
    <name type="scientific">Chlamydomonas reinhardtii</name>
    <name type="common">Chlamydomonas smithii</name>
    <dbReference type="NCBI Taxonomy" id="3055"/>
    <lineage>
        <taxon>Eukaryota</taxon>
        <taxon>Viridiplantae</taxon>
        <taxon>Chlorophyta</taxon>
        <taxon>core chlorophytes</taxon>
        <taxon>Chlorophyceae</taxon>
        <taxon>CS clade</taxon>
        <taxon>Chlamydomonadales</taxon>
        <taxon>Chlamydomonadaceae</taxon>
        <taxon>Chlamydomonas</taxon>
    </lineage>
</organism>
<dbReference type="EMBL" id="CM008969">
    <property type="protein sequence ID" value="PNW80198.1"/>
    <property type="molecule type" value="Genomic_DNA"/>
</dbReference>
<accession>A0A2K3DI38</accession>
<proteinExistence type="predicted"/>
<evidence type="ECO:0000256" key="1">
    <source>
        <dbReference type="SAM" id="Coils"/>
    </source>
</evidence>
<feature type="region of interest" description="Disordered" evidence="2">
    <location>
        <begin position="963"/>
        <end position="995"/>
    </location>
</feature>
<feature type="compositionally biased region" description="Low complexity" evidence="2">
    <location>
        <begin position="1154"/>
        <end position="1164"/>
    </location>
</feature>
<feature type="compositionally biased region" description="Gly residues" evidence="2">
    <location>
        <begin position="1512"/>
        <end position="1531"/>
    </location>
</feature>
<reference evidence="3 4" key="1">
    <citation type="journal article" date="2007" name="Science">
        <title>The Chlamydomonas genome reveals the evolution of key animal and plant functions.</title>
        <authorList>
            <person name="Merchant S.S."/>
            <person name="Prochnik S.E."/>
            <person name="Vallon O."/>
            <person name="Harris E.H."/>
            <person name="Karpowicz S.J."/>
            <person name="Witman G.B."/>
            <person name="Terry A."/>
            <person name="Salamov A."/>
            <person name="Fritz-Laylin L.K."/>
            <person name="Marechal-Drouard L."/>
            <person name="Marshall W.F."/>
            <person name="Qu L.H."/>
            <person name="Nelson D.R."/>
            <person name="Sanderfoot A.A."/>
            <person name="Spalding M.H."/>
            <person name="Kapitonov V.V."/>
            <person name="Ren Q."/>
            <person name="Ferris P."/>
            <person name="Lindquist E."/>
            <person name="Shapiro H."/>
            <person name="Lucas S.M."/>
            <person name="Grimwood J."/>
            <person name="Schmutz J."/>
            <person name="Cardol P."/>
            <person name="Cerutti H."/>
            <person name="Chanfreau G."/>
            <person name="Chen C.L."/>
            <person name="Cognat V."/>
            <person name="Croft M.T."/>
            <person name="Dent R."/>
            <person name="Dutcher S."/>
            <person name="Fernandez E."/>
            <person name="Fukuzawa H."/>
            <person name="Gonzalez-Ballester D."/>
            <person name="Gonzalez-Halphen D."/>
            <person name="Hallmann A."/>
            <person name="Hanikenne M."/>
            <person name="Hippler M."/>
            <person name="Inwood W."/>
            <person name="Jabbari K."/>
            <person name="Kalanon M."/>
            <person name="Kuras R."/>
            <person name="Lefebvre P.A."/>
            <person name="Lemaire S.D."/>
            <person name="Lobanov A.V."/>
            <person name="Lohr M."/>
            <person name="Manuell A."/>
            <person name="Meier I."/>
            <person name="Mets L."/>
            <person name="Mittag M."/>
            <person name="Mittelmeier T."/>
            <person name="Moroney J.V."/>
            <person name="Moseley J."/>
            <person name="Napoli C."/>
            <person name="Nedelcu A.M."/>
            <person name="Niyogi K."/>
            <person name="Novoselov S.V."/>
            <person name="Paulsen I.T."/>
            <person name="Pazour G."/>
            <person name="Purton S."/>
            <person name="Ral J.P."/>
            <person name="Riano-Pachon D.M."/>
            <person name="Riekhof W."/>
            <person name="Rymarquis L."/>
            <person name="Schroda M."/>
            <person name="Stern D."/>
            <person name="Umen J."/>
            <person name="Willows R."/>
            <person name="Wilson N."/>
            <person name="Zimmer S.L."/>
            <person name="Allmer J."/>
            <person name="Balk J."/>
            <person name="Bisova K."/>
            <person name="Chen C.J."/>
            <person name="Elias M."/>
            <person name="Gendler K."/>
            <person name="Hauser C."/>
            <person name="Lamb M.R."/>
            <person name="Ledford H."/>
            <person name="Long J.C."/>
            <person name="Minagawa J."/>
            <person name="Page M.D."/>
            <person name="Pan J."/>
            <person name="Pootakham W."/>
            <person name="Roje S."/>
            <person name="Rose A."/>
            <person name="Stahlberg E."/>
            <person name="Terauchi A.M."/>
            <person name="Yang P."/>
            <person name="Ball S."/>
            <person name="Bowler C."/>
            <person name="Dieckmann C.L."/>
            <person name="Gladyshev V.N."/>
            <person name="Green P."/>
            <person name="Jorgensen R."/>
            <person name="Mayfield S."/>
            <person name="Mueller-Roeber B."/>
            <person name="Rajamani S."/>
            <person name="Sayre R.T."/>
            <person name="Brokstein P."/>
            <person name="Dubchak I."/>
            <person name="Goodstein D."/>
            <person name="Hornick L."/>
            <person name="Huang Y.W."/>
            <person name="Jhaveri J."/>
            <person name="Luo Y."/>
            <person name="Martinez D."/>
            <person name="Ngau W.C."/>
            <person name="Otillar B."/>
            <person name="Poliakov A."/>
            <person name="Porter A."/>
            <person name="Szajkowski L."/>
            <person name="Werner G."/>
            <person name="Zhou K."/>
            <person name="Grigoriev I.V."/>
            <person name="Rokhsar D.S."/>
            <person name="Grossman A.R."/>
        </authorList>
    </citation>
    <scope>NUCLEOTIDE SEQUENCE [LARGE SCALE GENOMIC DNA]</scope>
    <source>
        <strain evidence="4">CC-503</strain>
    </source>
</reference>
<name>A0A2K3DI38_CHLRE</name>
<protein>
    <submittedName>
        <fullName evidence="3">Uncharacterized protein</fullName>
    </submittedName>
</protein>
<feature type="coiled-coil region" evidence="1">
    <location>
        <begin position="126"/>
        <end position="153"/>
    </location>
</feature>
<dbReference type="ExpressionAtlas" id="A0A2K3DI38">
    <property type="expression patterns" value="baseline"/>
</dbReference>
<sequence length="1571" mass="160456">MAADELVKRVSELSVALVDRERELAACNASRTFLQQDLEATKSEISAAREELSNETTKCSLLESRLQRVTGELEQARADLASSVAERDSLHRTLGRVHEQLTVLKSDSSGKSLELAELQLYYDGLLEAKEASIQSLQTLLEGQQKQLREQQELWDEQRRSLKASLNDVSERVAASQAAAADAAAMQQAAAMAKELRERLLGAERALEEAGAREQQYLVLLKQRERHLSKLQQSQSLHRHGRQQGGGGGGGRDAVGAWLGSETSSDTASVSGSVDLAPKGLVGAGGGRGHHAAATGVASPRARDEAVAEERRKREKLKSRLVSVGREAEELRLQVSRLQAELAGARADSSSGANVQLADELLRAHRTIQDLEQRLRKAQEASRAASATAAPSAAPAAAGAASGGAANLTSNNGGGGHGLLTSAEHLALVKQRLIRQRQEFERFLEVLVDTPGVRLSEEAAAAAAATAAGAGGGGVTLVEDLKTLMARHLTKVDTIASMSALPEDVRSAADASSTAAAQQQQQQQMQHSLFVARAAWSTLRKALVGLQEAVSTSLDVATNPAVAYMQNADFLSRLMREWAVGDKAALDAAIEASVSAAVALVNEAGARLQTHARDLGVAQQQLAEAQDAVAQLRLTNGLLQQEADTRLAEVRGESEALRSQLDSARDQVARLQVDAGAHQGELAAARERAEAAAAAAKRAESTVASVEGDRARLRKVLASVEGDRGSAEAAALAREDELVGLSRALSDAHATIQLLHNRLDAATAAGSSELAALKGKIRDVVTALESPSLPQLHAMMLLATEQEAGQPGGGGGAGAGLGSVGQLLSGRGGGGLTPRRHGGLGGGGGGGQRGVLFEDTLHSLALGLAPSSQQQQQQQLDPPAVAASLVAALDSAASSVGAALHRLALLEVAHWEAERGAEAVGEVRAALAGAAMEMEAGRLAVGDVLLKELLSMLGVDARTTAAASGFGGGPSGGGGGGSSRPPTRGGAPPPLSTSQSYSSSSWALVAAGGGGGGGLDAPLRLQLAAARDACQHLTRHLKNVEGLVLALKTSLPEWLDLETARAAARQRGELARLRGLLGGQLAAVRRDLAELRGSCRGTLADAASQAADSLQQAQHMSAQVDRDRGEASELLLELQRDLGRAVELLRATTTTAPAAVLGPPGVEAAQPPPSPGGAGAAAGAAAASPSRAGGAGGGGGGLSYSLAGSVALAARAVPELRAGLERLRGELWQLAAERDAARAGWEAATGHACLLARAVAEALPLPEALVAALLSPATATDPAMSPVWCAQLRDAAAGHVAAVAASVAGGVESGEVAPLRREVARLAGELKASKRRAAELQAQAARFLAESEAALEAVRREAGQAASAVMESVMEGVREEVAAVQSHVSELQDSSTEALRQANAAWSAQLNQVKASSSAAVAALEDTVSVLQAQLGSEADAYDALKAEQEAAAKESTDRAAAEGNKARGLASDLSAAQQRVAALEAAEATLEAEVRQLRKALRQRDVMVMGMLHESGQGGQGPGAAGAGGGAGPAAGGASAAVAGGSGSGAGSVGSGAAERLSNAARSRAGPTAAT</sequence>
<dbReference type="RefSeq" id="XP_042922289.1">
    <property type="nucleotide sequence ID" value="XM_043065288.1"/>
</dbReference>
<feature type="region of interest" description="Disordered" evidence="2">
    <location>
        <begin position="229"/>
        <end position="305"/>
    </location>
</feature>
<dbReference type="InParanoid" id="A0A2K3DI38"/>
<feature type="compositionally biased region" description="Gly residues" evidence="2">
    <location>
        <begin position="964"/>
        <end position="977"/>
    </location>
</feature>